<keyword evidence="10" id="KW-1185">Reference proteome</keyword>
<evidence type="ECO:0000256" key="7">
    <source>
        <dbReference type="SAM" id="Phobius"/>
    </source>
</evidence>
<keyword evidence="3" id="KW-1003">Cell membrane</keyword>
<dbReference type="PANTHER" id="PTHR30012">
    <property type="entry name" value="GENERAL SECRETION PATHWAY PROTEIN"/>
    <property type="match status" value="1"/>
</dbReference>
<dbReference type="EMBL" id="VLKZ01000013">
    <property type="protein sequence ID" value="TWI53272.1"/>
    <property type="molecule type" value="Genomic_DNA"/>
</dbReference>
<comment type="subcellular location">
    <subcellularLocation>
        <location evidence="1">Cell membrane</location>
        <topology evidence="1">Multi-pass membrane protein</topology>
    </subcellularLocation>
</comment>
<dbReference type="InterPro" id="IPR047692">
    <property type="entry name" value="T4P_ComGB"/>
</dbReference>
<dbReference type="InterPro" id="IPR042094">
    <property type="entry name" value="T2SS_GspF_sf"/>
</dbReference>
<reference evidence="9 10" key="1">
    <citation type="journal article" date="2015" name="Stand. Genomic Sci.">
        <title>Genomic Encyclopedia of Bacterial and Archaeal Type Strains, Phase III: the genomes of soil and plant-associated and newly described type strains.</title>
        <authorList>
            <person name="Whitman W.B."/>
            <person name="Woyke T."/>
            <person name="Klenk H.P."/>
            <person name="Zhou Y."/>
            <person name="Lilburn T.G."/>
            <person name="Beck B.J."/>
            <person name="De Vos P."/>
            <person name="Vandamme P."/>
            <person name="Eisen J.A."/>
            <person name="Garrity G."/>
            <person name="Hugenholtz P."/>
            <person name="Kyrpides N.C."/>
        </authorList>
    </citation>
    <scope>NUCLEOTIDE SEQUENCE [LARGE SCALE GENOMIC DNA]</scope>
    <source>
        <strain evidence="9 10">CGMCC 1.10116</strain>
    </source>
</reference>
<name>A0A562Q940_9BACI</name>
<evidence type="ECO:0000256" key="5">
    <source>
        <dbReference type="ARBA" id="ARBA00022989"/>
    </source>
</evidence>
<feature type="transmembrane region" description="Helical" evidence="7">
    <location>
        <begin position="323"/>
        <end position="343"/>
    </location>
</feature>
<proteinExistence type="inferred from homology"/>
<sequence>MNKKIRLKRRKNRHLQKTANHFVRIGRLLEQGYPLNAALTFIQLHVSNPTKKQISDVLESLKSGHPAYEAFHLFDIPPSLKSFLYFYEQQGELAEGFIRAGTILEQREKMKQELVKILRYPILLLWFCLLLLVLMYQFVVPHFRSFFATTTELPLLTKLLLIFLQYSPYFFLMIFFFLFIGLLYYWYKMKSWSPYKRVLKLLSLPFLGKYVQTIITYYFSLQLGRMLGVGMTLQQALHLFNEQDYLPFFQQECTQLSHELHQGHSLARLIHDRIYYREELSFVIENGEKTGYLANDLVHYSEMLFRELDESFQRALRVIQPTFFIMVGGVVFLLFLATMLPLFQMVGVL</sequence>
<dbReference type="GO" id="GO:0005886">
    <property type="term" value="C:plasma membrane"/>
    <property type="evidence" value="ECO:0007669"/>
    <property type="project" value="UniProtKB-SubCell"/>
</dbReference>
<evidence type="ECO:0000256" key="6">
    <source>
        <dbReference type="ARBA" id="ARBA00023136"/>
    </source>
</evidence>
<dbReference type="AlphaFoldDB" id="A0A562Q940"/>
<dbReference type="PRINTS" id="PR00812">
    <property type="entry name" value="BCTERIALGSPF"/>
</dbReference>
<dbReference type="OrthoDB" id="1638902at2"/>
<dbReference type="NCBIfam" id="NF041012">
    <property type="entry name" value="T4P_ComGB"/>
    <property type="match status" value="1"/>
</dbReference>
<keyword evidence="4 7" id="KW-0812">Transmembrane</keyword>
<evidence type="ECO:0000256" key="2">
    <source>
        <dbReference type="ARBA" id="ARBA00005745"/>
    </source>
</evidence>
<evidence type="ECO:0000256" key="1">
    <source>
        <dbReference type="ARBA" id="ARBA00004651"/>
    </source>
</evidence>
<feature type="transmembrane region" description="Helical" evidence="7">
    <location>
        <begin position="159"/>
        <end position="187"/>
    </location>
</feature>
<gene>
    <name evidence="9" type="ORF">IQ10_03405</name>
</gene>
<evidence type="ECO:0000256" key="3">
    <source>
        <dbReference type="ARBA" id="ARBA00022475"/>
    </source>
</evidence>
<keyword evidence="5 7" id="KW-1133">Transmembrane helix</keyword>
<dbReference type="Gene3D" id="1.20.81.30">
    <property type="entry name" value="Type II secretion system (T2SS), domain F"/>
    <property type="match status" value="2"/>
</dbReference>
<comment type="similarity">
    <text evidence="2">Belongs to the GSP F family.</text>
</comment>
<accession>A0A562Q940</accession>
<feature type="transmembrane region" description="Helical" evidence="7">
    <location>
        <begin position="117"/>
        <end position="139"/>
    </location>
</feature>
<dbReference type="InterPro" id="IPR003004">
    <property type="entry name" value="GspF/PilC"/>
</dbReference>
<evidence type="ECO:0000256" key="4">
    <source>
        <dbReference type="ARBA" id="ARBA00022692"/>
    </source>
</evidence>
<dbReference type="PANTHER" id="PTHR30012:SF0">
    <property type="entry name" value="TYPE II SECRETION SYSTEM PROTEIN F-RELATED"/>
    <property type="match status" value="1"/>
</dbReference>
<dbReference type="Pfam" id="PF00482">
    <property type="entry name" value="T2SSF"/>
    <property type="match status" value="2"/>
</dbReference>
<protein>
    <submittedName>
        <fullName evidence="9">Competence-related pilin export protein ComGB</fullName>
    </submittedName>
</protein>
<evidence type="ECO:0000313" key="10">
    <source>
        <dbReference type="Proteomes" id="UP000315711"/>
    </source>
</evidence>
<keyword evidence="6 7" id="KW-0472">Membrane</keyword>
<dbReference type="InterPro" id="IPR018076">
    <property type="entry name" value="T2SS_GspF_dom"/>
</dbReference>
<evidence type="ECO:0000259" key="8">
    <source>
        <dbReference type="Pfam" id="PF00482"/>
    </source>
</evidence>
<evidence type="ECO:0000313" key="9">
    <source>
        <dbReference type="EMBL" id="TWI53272.1"/>
    </source>
</evidence>
<dbReference type="RefSeq" id="WP_144451592.1">
    <property type="nucleotide sequence ID" value="NZ_VLKZ01000013.1"/>
</dbReference>
<feature type="domain" description="Type II secretion system protein GspF" evidence="8">
    <location>
        <begin position="25"/>
        <end position="141"/>
    </location>
</feature>
<dbReference type="Proteomes" id="UP000315711">
    <property type="component" value="Unassembled WGS sequence"/>
</dbReference>
<organism evidence="9 10">
    <name type="scientific">Halalkalibacter nanhaiisediminis</name>
    <dbReference type="NCBI Taxonomy" id="688079"/>
    <lineage>
        <taxon>Bacteria</taxon>
        <taxon>Bacillati</taxon>
        <taxon>Bacillota</taxon>
        <taxon>Bacilli</taxon>
        <taxon>Bacillales</taxon>
        <taxon>Bacillaceae</taxon>
        <taxon>Halalkalibacter</taxon>
    </lineage>
</organism>
<feature type="domain" description="Type II secretion system protein GspF" evidence="8">
    <location>
        <begin position="219"/>
        <end position="341"/>
    </location>
</feature>
<comment type="caution">
    <text evidence="9">The sequence shown here is derived from an EMBL/GenBank/DDBJ whole genome shotgun (WGS) entry which is preliminary data.</text>
</comment>